<evidence type="ECO:0000313" key="5">
    <source>
        <dbReference type="EMBL" id="GAA0810437.1"/>
    </source>
</evidence>
<dbReference type="Pfam" id="PF00990">
    <property type="entry name" value="GGDEF"/>
    <property type="match status" value="1"/>
</dbReference>
<dbReference type="PANTHER" id="PTHR45138:SF9">
    <property type="entry name" value="DIGUANYLATE CYCLASE DGCM-RELATED"/>
    <property type="match status" value="1"/>
</dbReference>
<evidence type="ECO:0000259" key="4">
    <source>
        <dbReference type="PROSITE" id="PS50887"/>
    </source>
</evidence>
<sequence>MSKEAVDKSPKALLESAELMLKSDVGLTFDLLSKIEAQLTLLSIEQKLKYYYLLSESYSTSGQFISAAQTLDTALTLAKKLASPSVIICDLLYLRGYAAESLGDTSLAVEYYKKGLEVAESLHDKVMIANGLINLGAIAYITDDYKRALILLNDAYKIAAQTNDDQLKGYSNVELGIAYANLGQNEQSMVYYKQAYEYFKKSGMLLAAHNALNNIAMNYSVNKQYNEAISAYQEIISTSNEHSPAEIMYRVFSGMAWAQFRKEESDPEKAYEYFLKAEKYIDTIQRHDIKLQFYFDQAFVLFHLKRYQDTLVSIAEAEKLLVNHDSLPFFQKQANLGIINLKSKVYYEQKRFKEAYEAKSKLVFLREQLHENEDKKSVAEVRLSLESEQADLKNKLLENEKTINQENLAEAQFANKEQQLYLSIGALVALALAWILAKLLYSQRQLKLASTIDTLTGIENRRSLMKKSAQAFKLAKKKHHCFSVLVIDIDRFKNINDTLGHSQGDVVLKEVVQLSESMMRKSDVFGRLGGEEFMVCLPKQDLQSAIYIAERIRERIAEKQWPLRNITQVTVSIGVASLASDSDLNTLVQRADKLLYKAKLSGRNKVCSS</sequence>
<name>A0ABN1L2A9_9GAMM</name>
<dbReference type="InterPro" id="IPR011990">
    <property type="entry name" value="TPR-like_helical_dom_sf"/>
</dbReference>
<evidence type="ECO:0000256" key="2">
    <source>
        <dbReference type="ARBA" id="ARBA00034247"/>
    </source>
</evidence>
<dbReference type="SUPFAM" id="SSF48452">
    <property type="entry name" value="TPR-like"/>
    <property type="match status" value="2"/>
</dbReference>
<organism evidence="5 6">
    <name type="scientific">Colwellia asteriadis</name>
    <dbReference type="NCBI Taxonomy" id="517723"/>
    <lineage>
        <taxon>Bacteria</taxon>
        <taxon>Pseudomonadati</taxon>
        <taxon>Pseudomonadota</taxon>
        <taxon>Gammaproteobacteria</taxon>
        <taxon>Alteromonadales</taxon>
        <taxon>Colwelliaceae</taxon>
        <taxon>Colwellia</taxon>
    </lineage>
</organism>
<evidence type="ECO:0000256" key="1">
    <source>
        <dbReference type="ARBA" id="ARBA00012528"/>
    </source>
</evidence>
<feature type="transmembrane region" description="Helical" evidence="3">
    <location>
        <begin position="420"/>
        <end position="441"/>
    </location>
</feature>
<feature type="domain" description="GGDEF" evidence="4">
    <location>
        <begin position="480"/>
        <end position="609"/>
    </location>
</feature>
<evidence type="ECO:0000256" key="3">
    <source>
        <dbReference type="SAM" id="Phobius"/>
    </source>
</evidence>
<dbReference type="SMART" id="SM00028">
    <property type="entry name" value="TPR"/>
    <property type="match status" value="7"/>
</dbReference>
<keyword evidence="3" id="KW-1133">Transmembrane helix</keyword>
<dbReference type="InterPro" id="IPR000160">
    <property type="entry name" value="GGDEF_dom"/>
</dbReference>
<dbReference type="PROSITE" id="PS50887">
    <property type="entry name" value="GGDEF"/>
    <property type="match status" value="1"/>
</dbReference>
<dbReference type="Pfam" id="PF13181">
    <property type="entry name" value="TPR_8"/>
    <property type="match status" value="2"/>
</dbReference>
<comment type="caution">
    <text evidence="5">The sequence shown here is derived from an EMBL/GenBank/DDBJ whole genome shotgun (WGS) entry which is preliminary data.</text>
</comment>
<dbReference type="CDD" id="cd01949">
    <property type="entry name" value="GGDEF"/>
    <property type="match status" value="1"/>
</dbReference>
<dbReference type="InterPro" id="IPR043128">
    <property type="entry name" value="Rev_trsase/Diguanyl_cyclase"/>
</dbReference>
<accession>A0ABN1L2A9</accession>
<dbReference type="InterPro" id="IPR029787">
    <property type="entry name" value="Nucleotide_cyclase"/>
</dbReference>
<gene>
    <name evidence="5" type="ORF">GCM10009111_01340</name>
</gene>
<evidence type="ECO:0000313" key="6">
    <source>
        <dbReference type="Proteomes" id="UP001500021"/>
    </source>
</evidence>
<dbReference type="PANTHER" id="PTHR45138">
    <property type="entry name" value="REGULATORY COMPONENTS OF SENSORY TRANSDUCTION SYSTEM"/>
    <property type="match status" value="1"/>
</dbReference>
<dbReference type="NCBIfam" id="TIGR00254">
    <property type="entry name" value="GGDEF"/>
    <property type="match status" value="1"/>
</dbReference>
<keyword evidence="6" id="KW-1185">Reference proteome</keyword>
<dbReference type="EMBL" id="BAAAFA010000001">
    <property type="protein sequence ID" value="GAA0810437.1"/>
    <property type="molecule type" value="Genomic_DNA"/>
</dbReference>
<keyword evidence="3" id="KW-0472">Membrane</keyword>
<dbReference type="SMART" id="SM00267">
    <property type="entry name" value="GGDEF"/>
    <property type="match status" value="1"/>
</dbReference>
<dbReference type="Pfam" id="PF13424">
    <property type="entry name" value="TPR_12"/>
    <property type="match status" value="1"/>
</dbReference>
<dbReference type="Proteomes" id="UP001500021">
    <property type="component" value="Unassembled WGS sequence"/>
</dbReference>
<dbReference type="EC" id="2.7.7.65" evidence="1"/>
<dbReference type="SUPFAM" id="SSF55073">
    <property type="entry name" value="Nucleotide cyclase"/>
    <property type="match status" value="1"/>
</dbReference>
<dbReference type="InterPro" id="IPR050469">
    <property type="entry name" value="Diguanylate_Cyclase"/>
</dbReference>
<keyword evidence="3" id="KW-0812">Transmembrane</keyword>
<dbReference type="Gene3D" id="3.30.70.270">
    <property type="match status" value="1"/>
</dbReference>
<comment type="catalytic activity">
    <reaction evidence="2">
        <text>2 GTP = 3',3'-c-di-GMP + 2 diphosphate</text>
        <dbReference type="Rhea" id="RHEA:24898"/>
        <dbReference type="ChEBI" id="CHEBI:33019"/>
        <dbReference type="ChEBI" id="CHEBI:37565"/>
        <dbReference type="ChEBI" id="CHEBI:58805"/>
        <dbReference type="EC" id="2.7.7.65"/>
    </reaction>
</comment>
<reference evidence="5 6" key="1">
    <citation type="journal article" date="2019" name="Int. J. Syst. Evol. Microbiol.">
        <title>The Global Catalogue of Microorganisms (GCM) 10K type strain sequencing project: providing services to taxonomists for standard genome sequencing and annotation.</title>
        <authorList>
            <consortium name="The Broad Institute Genomics Platform"/>
            <consortium name="The Broad Institute Genome Sequencing Center for Infectious Disease"/>
            <person name="Wu L."/>
            <person name="Ma J."/>
        </authorList>
    </citation>
    <scope>NUCLEOTIDE SEQUENCE [LARGE SCALE GENOMIC DNA]</scope>
    <source>
        <strain evidence="5 6">JCM 15608</strain>
    </source>
</reference>
<proteinExistence type="predicted"/>
<protein>
    <recommendedName>
        <fullName evidence="1">diguanylate cyclase</fullName>
        <ecNumber evidence="1">2.7.7.65</ecNumber>
    </recommendedName>
</protein>
<dbReference type="Gene3D" id="1.25.40.10">
    <property type="entry name" value="Tetratricopeptide repeat domain"/>
    <property type="match status" value="2"/>
</dbReference>
<dbReference type="InterPro" id="IPR019734">
    <property type="entry name" value="TPR_rpt"/>
</dbReference>